<evidence type="ECO:0000313" key="4">
    <source>
        <dbReference type="EMBL" id="KAJ4462948.1"/>
    </source>
</evidence>
<dbReference type="Pfam" id="PF05600">
    <property type="entry name" value="CDK5RAP3"/>
    <property type="match status" value="1"/>
</dbReference>
<evidence type="ECO:0000256" key="1">
    <source>
        <dbReference type="ARBA" id="ARBA00007478"/>
    </source>
</evidence>
<evidence type="ECO:0000256" key="3">
    <source>
        <dbReference type="SAM" id="MobiDB-lite"/>
    </source>
</evidence>
<organism evidence="4 5">
    <name type="scientific">Paratrimastix pyriformis</name>
    <dbReference type="NCBI Taxonomy" id="342808"/>
    <lineage>
        <taxon>Eukaryota</taxon>
        <taxon>Metamonada</taxon>
        <taxon>Preaxostyla</taxon>
        <taxon>Paratrimastigidae</taxon>
        <taxon>Paratrimastix</taxon>
    </lineage>
</organism>
<accession>A0ABQ8UWW2</accession>
<dbReference type="PANTHER" id="PTHR14894">
    <property type="entry name" value="CDK5 REGULATORY SUBUNIT-ASSOCIATED PROTEIN 3"/>
    <property type="match status" value="1"/>
</dbReference>
<dbReference type="PANTHER" id="PTHR14894:SF0">
    <property type="entry name" value="CDK5 REGULATORY SUBUNIT-ASSOCIATED PROTEIN 3"/>
    <property type="match status" value="1"/>
</dbReference>
<proteinExistence type="inferred from homology"/>
<reference evidence="4" key="1">
    <citation type="journal article" date="2022" name="bioRxiv">
        <title>Genomics of Preaxostyla Flagellates Illuminates Evolutionary Transitions and the Path Towards Mitochondrial Loss.</title>
        <authorList>
            <person name="Novak L.V.F."/>
            <person name="Treitli S.C."/>
            <person name="Pyrih J."/>
            <person name="Halakuc P."/>
            <person name="Pipaliya S.V."/>
            <person name="Vacek V."/>
            <person name="Brzon O."/>
            <person name="Soukal P."/>
            <person name="Eme L."/>
            <person name="Dacks J.B."/>
            <person name="Karnkowska A."/>
            <person name="Elias M."/>
            <person name="Hampl V."/>
        </authorList>
    </citation>
    <scope>NUCLEOTIDE SEQUENCE</scope>
    <source>
        <strain evidence="4">RCP-MX</strain>
    </source>
</reference>
<comment type="similarity">
    <text evidence="1">Belongs to the CDK5RAP3 family.</text>
</comment>
<dbReference type="Proteomes" id="UP001141327">
    <property type="component" value="Unassembled WGS sequence"/>
</dbReference>
<feature type="coiled-coil region" evidence="2">
    <location>
        <begin position="150"/>
        <end position="177"/>
    </location>
</feature>
<gene>
    <name evidence="4" type="ORF">PAPYR_170</name>
</gene>
<keyword evidence="2" id="KW-0175">Coiled coil</keyword>
<comment type="caution">
    <text evidence="4">The sequence shown here is derived from an EMBL/GenBank/DDBJ whole genome shotgun (WGS) entry which is preliminary data.</text>
</comment>
<name>A0ABQ8UWW2_9EUKA</name>
<protein>
    <submittedName>
        <fullName evidence="4">CDK5 regulatory subunit-associated protein 3</fullName>
    </submittedName>
</protein>
<evidence type="ECO:0000256" key="2">
    <source>
        <dbReference type="SAM" id="Coils"/>
    </source>
</evidence>
<dbReference type="InterPro" id="IPR008491">
    <property type="entry name" value="CDK5RAP3"/>
</dbReference>
<feature type="compositionally biased region" description="Low complexity" evidence="3">
    <location>
        <begin position="303"/>
        <end position="320"/>
    </location>
</feature>
<sequence length="568" mass="61255">MALRFRTTPAAPAQAATTQLAKGQPLDIAYQNVYTWLVENRKLASSFPHDLQEMRAKLSTAIDQLPTFPEFEQTAQEKDSLTYFDCMHIFDILREKNPQKTLIGSFTDPIVREWSTLMKAYTKSNLHLGDSAQRLTSLISADLPAQRKILAKQVREIEELRRKEDEALSASKRYEKQFERDCGEMGVQGRADLKAELVAQLPALPSMLAKFLKTLVDDESLRKAVSMYRGCVTHISRHGSDTSGPVEAPLPILAEVLALDPTTLEKYLAAPQPPAAPPSEPSASPAILEVVSSSTEAPPPSDLPASADSVTAADTTAPSAQGGSDGAALQIDWGDLTDPNLLMSWDDGAAAGAVPAGEAVPSSAGPLLAGGVVEVESGELAGEGGSDIVVRLGAPRTRRALESDLLELLCFLEQRQMEMGDSQAAALISSSLLTKSVRQSGPSASADASDVLAGPAVLAPMRAAIQRCLSALHERRLEQLLLMKSSQRYTERITAELEQSREHSQRMVRRAEQMADLGREAQATLARETENLQRLLRRGRKLADDLGLAMEALAGRPCHVVGVPAASE</sequence>
<evidence type="ECO:0000313" key="5">
    <source>
        <dbReference type="Proteomes" id="UP001141327"/>
    </source>
</evidence>
<feature type="region of interest" description="Disordered" evidence="3">
    <location>
        <begin position="291"/>
        <end position="329"/>
    </location>
</feature>
<keyword evidence="5" id="KW-1185">Reference proteome</keyword>
<dbReference type="EMBL" id="JAPMOS010000001">
    <property type="protein sequence ID" value="KAJ4462948.1"/>
    <property type="molecule type" value="Genomic_DNA"/>
</dbReference>